<keyword evidence="4" id="KW-1185">Reference proteome</keyword>
<evidence type="ECO:0000259" key="2">
    <source>
        <dbReference type="Pfam" id="PF00144"/>
    </source>
</evidence>
<dbReference type="Pfam" id="PF00144">
    <property type="entry name" value="Beta-lactamase"/>
    <property type="match status" value="1"/>
</dbReference>
<proteinExistence type="predicted"/>
<gene>
    <name evidence="3" type="ORF">GCM10025759_34100</name>
</gene>
<dbReference type="Gene3D" id="3.40.710.10">
    <property type="entry name" value="DD-peptidase/beta-lactamase superfamily"/>
    <property type="match status" value="1"/>
</dbReference>
<dbReference type="SUPFAM" id="SSF56601">
    <property type="entry name" value="beta-lactamase/transpeptidase-like"/>
    <property type="match status" value="1"/>
</dbReference>
<dbReference type="Proteomes" id="UP001501083">
    <property type="component" value="Unassembled WGS sequence"/>
</dbReference>
<protein>
    <recommendedName>
        <fullName evidence="2">Beta-lactamase-related domain-containing protein</fullName>
    </recommendedName>
</protein>
<dbReference type="PANTHER" id="PTHR43283:SF18">
    <property type="match status" value="1"/>
</dbReference>
<dbReference type="InterPro" id="IPR001466">
    <property type="entry name" value="Beta-lactam-related"/>
</dbReference>
<accession>A0ABP9LTG0</accession>
<evidence type="ECO:0000313" key="3">
    <source>
        <dbReference type="EMBL" id="GAA5082480.1"/>
    </source>
</evidence>
<sequence length="385" mass="42483">MKKASLQCLLSTLVALVPLWAGAHDIPATDAIDAKVRGVMQRTGAQGLAIAVIERGRPTYVQAYGVRNGKGDPLATDTVMYAASLTKPLFAYTVVRLAEQGRLDLDTSIASYLPRPLPEYTGEDIADRYADWTALDERWRRLTPRIFLTHSPGFANFGFLEPDEKLHFHFDPGARYAYSGDGLNTLQFVMEAGLGIDLRTETDRVFAQLGMPRTSMIWRADFATNLADGWDANGRIEPHDERSKVRAAGSMDTTIADFAKFAAAFVRGDGLSRKAHAQMLRANLPITTRSQFPSLQPELPPQERRRDLAAGLGVVVFDGPQGAGFFKGGHNDTTGNTWVCVQRRQRCLVVLSNDVRAERGFAELVEYVLGDTGVPYDWEYGPAKD</sequence>
<reference evidence="4" key="1">
    <citation type="journal article" date="2019" name="Int. J. Syst. Evol. Microbiol.">
        <title>The Global Catalogue of Microorganisms (GCM) 10K type strain sequencing project: providing services to taxonomists for standard genome sequencing and annotation.</title>
        <authorList>
            <consortium name="The Broad Institute Genomics Platform"/>
            <consortium name="The Broad Institute Genome Sequencing Center for Infectious Disease"/>
            <person name="Wu L."/>
            <person name="Ma J."/>
        </authorList>
    </citation>
    <scope>NUCLEOTIDE SEQUENCE [LARGE SCALE GENOMIC DNA]</scope>
    <source>
        <strain evidence="4">JCM 19212</strain>
    </source>
</reference>
<dbReference type="EMBL" id="BAABKY010000006">
    <property type="protein sequence ID" value="GAA5082480.1"/>
    <property type="molecule type" value="Genomic_DNA"/>
</dbReference>
<name>A0ABP9LTG0_9GAMM</name>
<comment type="caution">
    <text evidence="3">The sequence shown here is derived from an EMBL/GenBank/DDBJ whole genome shotgun (WGS) entry which is preliminary data.</text>
</comment>
<keyword evidence="1" id="KW-0732">Signal</keyword>
<feature type="chain" id="PRO_5046024509" description="Beta-lactamase-related domain-containing protein" evidence="1">
    <location>
        <begin position="24"/>
        <end position="385"/>
    </location>
</feature>
<organism evidence="3 4">
    <name type="scientific">Lysobacter panacisoli</name>
    <dbReference type="NCBI Taxonomy" id="1255263"/>
    <lineage>
        <taxon>Bacteria</taxon>
        <taxon>Pseudomonadati</taxon>
        <taxon>Pseudomonadota</taxon>
        <taxon>Gammaproteobacteria</taxon>
        <taxon>Lysobacterales</taxon>
        <taxon>Lysobacteraceae</taxon>
        <taxon>Lysobacter</taxon>
    </lineage>
</organism>
<feature type="domain" description="Beta-lactamase-related" evidence="2">
    <location>
        <begin position="32"/>
        <end position="359"/>
    </location>
</feature>
<dbReference type="InterPro" id="IPR050789">
    <property type="entry name" value="Diverse_Enzym_Activities"/>
</dbReference>
<dbReference type="PANTHER" id="PTHR43283">
    <property type="entry name" value="BETA-LACTAMASE-RELATED"/>
    <property type="match status" value="1"/>
</dbReference>
<dbReference type="RefSeq" id="WP_158984058.1">
    <property type="nucleotide sequence ID" value="NZ_BAABKY010000006.1"/>
</dbReference>
<dbReference type="InterPro" id="IPR012338">
    <property type="entry name" value="Beta-lactam/transpept-like"/>
</dbReference>
<evidence type="ECO:0000313" key="4">
    <source>
        <dbReference type="Proteomes" id="UP001501083"/>
    </source>
</evidence>
<feature type="signal peptide" evidence="1">
    <location>
        <begin position="1"/>
        <end position="23"/>
    </location>
</feature>
<evidence type="ECO:0000256" key="1">
    <source>
        <dbReference type="SAM" id="SignalP"/>
    </source>
</evidence>